<feature type="transmembrane region" description="Helical" evidence="2">
    <location>
        <begin position="7"/>
        <end position="26"/>
    </location>
</feature>
<gene>
    <name evidence="3" type="ORF">C922_04424</name>
</gene>
<feature type="region of interest" description="Disordered" evidence="1">
    <location>
        <begin position="90"/>
        <end position="113"/>
    </location>
</feature>
<reference evidence="3 4" key="1">
    <citation type="submission" date="2013-02" db="EMBL/GenBank/DDBJ databases">
        <title>The Genome Sequence of Plasmodium inui San Antonio 1.</title>
        <authorList>
            <consortium name="The Broad Institute Genome Sequencing Platform"/>
            <consortium name="The Broad Institute Genome Sequencing Center for Infectious Disease"/>
            <person name="Neafsey D."/>
            <person name="Cheeseman I."/>
            <person name="Volkman S."/>
            <person name="Adams J."/>
            <person name="Walker B."/>
            <person name="Young S.K."/>
            <person name="Zeng Q."/>
            <person name="Gargeya S."/>
            <person name="Fitzgerald M."/>
            <person name="Haas B."/>
            <person name="Abouelleil A."/>
            <person name="Alvarado L."/>
            <person name="Arachchi H.M."/>
            <person name="Berlin A.M."/>
            <person name="Chapman S.B."/>
            <person name="Dewar J."/>
            <person name="Goldberg J."/>
            <person name="Griggs A."/>
            <person name="Gujja S."/>
            <person name="Hansen M."/>
            <person name="Howarth C."/>
            <person name="Imamovic A."/>
            <person name="Larimer J."/>
            <person name="McCowan C."/>
            <person name="Murphy C."/>
            <person name="Neiman D."/>
            <person name="Pearson M."/>
            <person name="Priest M."/>
            <person name="Roberts A."/>
            <person name="Saif S."/>
            <person name="Shea T."/>
            <person name="Sisk P."/>
            <person name="Sykes S."/>
            <person name="Wortman J."/>
            <person name="Nusbaum C."/>
            <person name="Birren B."/>
        </authorList>
    </citation>
    <scope>NUCLEOTIDE SEQUENCE [LARGE SCALE GENOMIC DNA]</scope>
    <source>
        <strain evidence="3 4">San Antonio 1</strain>
    </source>
</reference>
<dbReference type="GeneID" id="20039698"/>
<proteinExistence type="predicted"/>
<evidence type="ECO:0000313" key="3">
    <source>
        <dbReference type="EMBL" id="EUD65138.1"/>
    </source>
</evidence>
<evidence type="ECO:0000313" key="4">
    <source>
        <dbReference type="Proteomes" id="UP000030640"/>
    </source>
</evidence>
<dbReference type="AlphaFoldDB" id="W7A1D4"/>
<dbReference type="EMBL" id="KI965482">
    <property type="protein sequence ID" value="EUD65138.1"/>
    <property type="molecule type" value="Genomic_DNA"/>
</dbReference>
<feature type="transmembrane region" description="Helical" evidence="2">
    <location>
        <begin position="54"/>
        <end position="74"/>
    </location>
</feature>
<keyword evidence="2" id="KW-1133">Transmembrane helix</keyword>
<protein>
    <recommendedName>
        <fullName evidence="5">Liver stage associated protein 1</fullName>
    </recommendedName>
</protein>
<sequence length="113" mass="12754">MRTSNHLSVFVLFLFLIAIIPCLAVYSEIPLEKLDYETIKANEKIRSKSRKDGLIMLSLVCGSIVLAFATLWGIKIHHIIKYDRRGKMTDPETATGGMEPKVSPEDDVLHPEK</sequence>
<name>W7A1D4_9APIC</name>
<keyword evidence="2" id="KW-0472">Membrane</keyword>
<accession>W7A1D4</accession>
<keyword evidence="4" id="KW-1185">Reference proteome</keyword>
<feature type="compositionally biased region" description="Basic and acidic residues" evidence="1">
    <location>
        <begin position="102"/>
        <end position="113"/>
    </location>
</feature>
<evidence type="ECO:0000256" key="2">
    <source>
        <dbReference type="SAM" id="Phobius"/>
    </source>
</evidence>
<dbReference type="Pfam" id="PF09716">
    <property type="entry name" value="ETRAMP"/>
    <property type="match status" value="1"/>
</dbReference>
<keyword evidence="2" id="KW-0812">Transmembrane</keyword>
<organism evidence="3 4">
    <name type="scientific">Plasmodium inui San Antonio 1</name>
    <dbReference type="NCBI Taxonomy" id="1237626"/>
    <lineage>
        <taxon>Eukaryota</taxon>
        <taxon>Sar</taxon>
        <taxon>Alveolata</taxon>
        <taxon>Apicomplexa</taxon>
        <taxon>Aconoidasida</taxon>
        <taxon>Haemosporida</taxon>
        <taxon>Plasmodiidae</taxon>
        <taxon>Plasmodium</taxon>
        <taxon>Plasmodium (Plasmodium)</taxon>
    </lineage>
</organism>
<evidence type="ECO:0000256" key="1">
    <source>
        <dbReference type="SAM" id="MobiDB-lite"/>
    </source>
</evidence>
<dbReference type="RefSeq" id="XP_008818229.1">
    <property type="nucleotide sequence ID" value="XM_008820007.1"/>
</dbReference>
<dbReference type="OrthoDB" id="386417at2759"/>
<dbReference type="VEuPathDB" id="PlasmoDB:C922_04424"/>
<dbReference type="Proteomes" id="UP000030640">
    <property type="component" value="Unassembled WGS sequence"/>
</dbReference>
<evidence type="ECO:0008006" key="5">
    <source>
        <dbReference type="Google" id="ProtNLM"/>
    </source>
</evidence>